<organism evidence="2 3">
    <name type="scientific">Candidatus Nealsonbacteria bacterium CG23_combo_of_CG06-09_8_20_14_all_40_13</name>
    <dbReference type="NCBI Taxonomy" id="1974724"/>
    <lineage>
        <taxon>Bacteria</taxon>
        <taxon>Candidatus Nealsoniibacteriota</taxon>
    </lineage>
</organism>
<dbReference type="SUPFAM" id="SSF53335">
    <property type="entry name" value="S-adenosyl-L-methionine-dependent methyltransferases"/>
    <property type="match status" value="1"/>
</dbReference>
<dbReference type="Proteomes" id="UP000231567">
    <property type="component" value="Unassembled WGS sequence"/>
</dbReference>
<dbReference type="GO" id="GO:0008757">
    <property type="term" value="F:S-adenosylmethionine-dependent methyltransferase activity"/>
    <property type="evidence" value="ECO:0007669"/>
    <property type="project" value="InterPro"/>
</dbReference>
<reference evidence="2 3" key="1">
    <citation type="submission" date="2017-09" db="EMBL/GenBank/DDBJ databases">
        <title>Depth-based differentiation of microbial function through sediment-hosted aquifers and enrichment of novel symbionts in the deep terrestrial subsurface.</title>
        <authorList>
            <person name="Probst A.J."/>
            <person name="Ladd B."/>
            <person name="Jarett J.K."/>
            <person name="Geller-Mcgrath D.E."/>
            <person name="Sieber C.M."/>
            <person name="Emerson J.B."/>
            <person name="Anantharaman K."/>
            <person name="Thomas B.C."/>
            <person name="Malmstrom R."/>
            <person name="Stieglmeier M."/>
            <person name="Klingl A."/>
            <person name="Woyke T."/>
            <person name="Ryan C.M."/>
            <person name="Banfield J.F."/>
        </authorList>
    </citation>
    <scope>NUCLEOTIDE SEQUENCE [LARGE SCALE GENOMIC DNA]</scope>
    <source>
        <strain evidence="2">CG23_combo_of_CG06-09_8_20_14_all_40_13</strain>
    </source>
</reference>
<sequence>MNDYFLSKLTCPYCHNDLRLQKKKDLEYFYCNKCLRKYDFTNGIPNFLPDDIRLRKDIESKKIFGVKWVPGYRGWKPNLAAKIISFSFSHESGRIEEKIGTKSIVLDVGCGDDARGDVNVDVYIPKPLPPNFLLASAELLPFKDNTFDIVRSAYVIEHNLFPVKMIKEHFRVCRKKVKIYTDNSDWLGVIVYRILNTGSIFHDEHYFKWSKEYFFNLLNRLGLEGRVALFNSSPSFFVKFLSFFGKLPRIGPFFYRDLYIEIVKKQERVE</sequence>
<evidence type="ECO:0000313" key="3">
    <source>
        <dbReference type="Proteomes" id="UP000231567"/>
    </source>
</evidence>
<dbReference type="Gene3D" id="2.20.25.10">
    <property type="match status" value="1"/>
</dbReference>
<accession>A0A2G9YRB7</accession>
<dbReference type="Gene3D" id="3.40.50.150">
    <property type="entry name" value="Vaccinia Virus protein VP39"/>
    <property type="match status" value="1"/>
</dbReference>
<dbReference type="Pfam" id="PF08241">
    <property type="entry name" value="Methyltransf_11"/>
    <property type="match status" value="1"/>
</dbReference>
<gene>
    <name evidence="2" type="ORF">COX39_01095</name>
</gene>
<dbReference type="AlphaFoldDB" id="A0A2G9YRB7"/>
<comment type="caution">
    <text evidence="2">The sequence shown here is derived from an EMBL/GenBank/DDBJ whole genome shotgun (WGS) entry which is preliminary data.</text>
</comment>
<proteinExistence type="predicted"/>
<dbReference type="SUPFAM" id="SSF158997">
    <property type="entry name" value="Trm112p-like"/>
    <property type="match status" value="1"/>
</dbReference>
<dbReference type="InterPro" id="IPR013216">
    <property type="entry name" value="Methyltransf_11"/>
</dbReference>
<protein>
    <recommendedName>
        <fullName evidence="1">Methyltransferase type 11 domain-containing protein</fullName>
    </recommendedName>
</protein>
<evidence type="ECO:0000313" key="2">
    <source>
        <dbReference type="EMBL" id="PIP21788.1"/>
    </source>
</evidence>
<dbReference type="EMBL" id="PCRM01000017">
    <property type="protein sequence ID" value="PIP21788.1"/>
    <property type="molecule type" value="Genomic_DNA"/>
</dbReference>
<dbReference type="InterPro" id="IPR029063">
    <property type="entry name" value="SAM-dependent_MTases_sf"/>
</dbReference>
<evidence type="ECO:0000259" key="1">
    <source>
        <dbReference type="Pfam" id="PF08241"/>
    </source>
</evidence>
<name>A0A2G9YRB7_9BACT</name>
<feature type="domain" description="Methyltransferase type 11" evidence="1">
    <location>
        <begin position="130"/>
        <end position="178"/>
    </location>
</feature>